<organism evidence="2 3">
    <name type="scientific">Sclerotinia trifoliorum</name>
    <dbReference type="NCBI Taxonomy" id="28548"/>
    <lineage>
        <taxon>Eukaryota</taxon>
        <taxon>Fungi</taxon>
        <taxon>Dikarya</taxon>
        <taxon>Ascomycota</taxon>
        <taxon>Pezizomycotina</taxon>
        <taxon>Leotiomycetes</taxon>
        <taxon>Helotiales</taxon>
        <taxon>Sclerotiniaceae</taxon>
        <taxon>Sclerotinia</taxon>
    </lineage>
</organism>
<evidence type="ECO:0000256" key="1">
    <source>
        <dbReference type="SAM" id="Coils"/>
    </source>
</evidence>
<dbReference type="Proteomes" id="UP000624404">
    <property type="component" value="Unassembled WGS sequence"/>
</dbReference>
<dbReference type="OrthoDB" id="3558343at2759"/>
<accession>A0A8H2VTK9</accession>
<keyword evidence="3" id="KW-1185">Reference proteome</keyword>
<reference evidence="2" key="1">
    <citation type="submission" date="2020-10" db="EMBL/GenBank/DDBJ databases">
        <authorList>
            <person name="Kusch S."/>
        </authorList>
    </citation>
    <scope>NUCLEOTIDE SEQUENCE</scope>
    <source>
        <strain evidence="2">SwB9</strain>
    </source>
</reference>
<protein>
    <submittedName>
        <fullName evidence="2">D67c9873-148d-4e96-a617-e37e28981b5f-CDS</fullName>
    </submittedName>
</protein>
<sequence>MSNKITNARIAELQRLMDRKDELRTTIQEKQDAMQRIVDTMNEEAQTLTSSSAKAVMAARGKVSSTLSYQDEVDSYEIAIARLEELYAEVEAELKGLQELMEPQDST</sequence>
<dbReference type="EMBL" id="CAJHIA010000013">
    <property type="protein sequence ID" value="CAD6444829.1"/>
    <property type="molecule type" value="Genomic_DNA"/>
</dbReference>
<evidence type="ECO:0000313" key="2">
    <source>
        <dbReference type="EMBL" id="CAD6444829.1"/>
    </source>
</evidence>
<proteinExistence type="predicted"/>
<name>A0A8H2VTK9_9HELO</name>
<keyword evidence="1" id="KW-0175">Coiled coil</keyword>
<gene>
    <name evidence="2" type="ORF">SCLTRI_LOCUS4621</name>
</gene>
<evidence type="ECO:0000313" key="3">
    <source>
        <dbReference type="Proteomes" id="UP000624404"/>
    </source>
</evidence>
<feature type="coiled-coil region" evidence="1">
    <location>
        <begin position="13"/>
        <end position="40"/>
    </location>
</feature>
<feature type="coiled-coil region" evidence="1">
    <location>
        <begin position="73"/>
        <end position="100"/>
    </location>
</feature>
<comment type="caution">
    <text evidence="2">The sequence shown here is derived from an EMBL/GenBank/DDBJ whole genome shotgun (WGS) entry which is preliminary data.</text>
</comment>
<dbReference type="AlphaFoldDB" id="A0A8H2VTK9"/>